<keyword evidence="3" id="KW-0472">Membrane</keyword>
<protein>
    <recommendedName>
        <fullName evidence="4">Peptidase S8/S53 domain-containing protein</fullName>
    </recommendedName>
</protein>
<evidence type="ECO:0000313" key="5">
    <source>
        <dbReference type="EMBL" id="KAH0453019.1"/>
    </source>
</evidence>
<dbReference type="GO" id="GO:0006508">
    <property type="term" value="P:proteolysis"/>
    <property type="evidence" value="ECO:0007669"/>
    <property type="project" value="InterPro"/>
</dbReference>
<dbReference type="SUPFAM" id="SSF52743">
    <property type="entry name" value="Subtilisin-like"/>
    <property type="match status" value="1"/>
</dbReference>
<dbReference type="PANTHER" id="PTHR10795">
    <property type="entry name" value="PROPROTEIN CONVERTASE SUBTILISIN/KEXIN"/>
    <property type="match status" value="1"/>
</dbReference>
<evidence type="ECO:0000259" key="4">
    <source>
        <dbReference type="Pfam" id="PF00082"/>
    </source>
</evidence>
<comment type="similarity">
    <text evidence="1">Belongs to the peptidase S8 family.</text>
</comment>
<dbReference type="Pfam" id="PF00082">
    <property type="entry name" value="Peptidase_S8"/>
    <property type="match status" value="1"/>
</dbReference>
<gene>
    <name evidence="5" type="ORF">IEQ34_017343</name>
</gene>
<evidence type="ECO:0000256" key="1">
    <source>
        <dbReference type="ARBA" id="ARBA00011073"/>
    </source>
</evidence>
<dbReference type="EMBL" id="JAGFBR010000016">
    <property type="protein sequence ID" value="KAH0453019.1"/>
    <property type="molecule type" value="Genomic_DNA"/>
</dbReference>
<evidence type="ECO:0000256" key="2">
    <source>
        <dbReference type="ARBA" id="ARBA00022729"/>
    </source>
</evidence>
<dbReference type="InterPro" id="IPR000209">
    <property type="entry name" value="Peptidase_S8/S53_dom"/>
</dbReference>
<dbReference type="InterPro" id="IPR045051">
    <property type="entry name" value="SBT"/>
</dbReference>
<reference evidence="5 6" key="1">
    <citation type="journal article" date="2021" name="Hortic Res">
        <title>Chromosome-scale assembly of the Dendrobium chrysotoxum genome enhances the understanding of orchid evolution.</title>
        <authorList>
            <person name="Zhang Y."/>
            <person name="Zhang G.Q."/>
            <person name="Zhang D."/>
            <person name="Liu X.D."/>
            <person name="Xu X.Y."/>
            <person name="Sun W.H."/>
            <person name="Yu X."/>
            <person name="Zhu X."/>
            <person name="Wang Z.W."/>
            <person name="Zhao X."/>
            <person name="Zhong W.Y."/>
            <person name="Chen H."/>
            <person name="Yin W.L."/>
            <person name="Huang T."/>
            <person name="Niu S.C."/>
            <person name="Liu Z.J."/>
        </authorList>
    </citation>
    <scope>NUCLEOTIDE SEQUENCE [LARGE SCALE GENOMIC DNA]</scope>
    <source>
        <strain evidence="5">Lindl</strain>
    </source>
</reference>
<keyword evidence="3" id="KW-0812">Transmembrane</keyword>
<organism evidence="5 6">
    <name type="scientific">Dendrobium chrysotoxum</name>
    <name type="common">Orchid</name>
    <dbReference type="NCBI Taxonomy" id="161865"/>
    <lineage>
        <taxon>Eukaryota</taxon>
        <taxon>Viridiplantae</taxon>
        <taxon>Streptophyta</taxon>
        <taxon>Embryophyta</taxon>
        <taxon>Tracheophyta</taxon>
        <taxon>Spermatophyta</taxon>
        <taxon>Magnoliopsida</taxon>
        <taxon>Liliopsida</taxon>
        <taxon>Asparagales</taxon>
        <taxon>Orchidaceae</taxon>
        <taxon>Epidendroideae</taxon>
        <taxon>Malaxideae</taxon>
        <taxon>Dendrobiinae</taxon>
        <taxon>Dendrobium</taxon>
    </lineage>
</organism>
<feature type="transmembrane region" description="Helical" evidence="3">
    <location>
        <begin position="90"/>
        <end position="108"/>
    </location>
</feature>
<dbReference type="Gene3D" id="3.40.50.200">
    <property type="entry name" value="Peptidase S8/S53 domain"/>
    <property type="match status" value="1"/>
</dbReference>
<keyword evidence="6" id="KW-1185">Reference proteome</keyword>
<dbReference type="Proteomes" id="UP000775213">
    <property type="component" value="Unassembled WGS sequence"/>
</dbReference>
<keyword evidence="2" id="KW-0732">Signal</keyword>
<proteinExistence type="inferred from homology"/>
<dbReference type="InterPro" id="IPR036852">
    <property type="entry name" value="Peptidase_S8/S53_dom_sf"/>
</dbReference>
<dbReference type="GO" id="GO:0004252">
    <property type="term" value="F:serine-type endopeptidase activity"/>
    <property type="evidence" value="ECO:0007669"/>
    <property type="project" value="InterPro"/>
</dbReference>
<comment type="caution">
    <text evidence="5">The sequence shown here is derived from an EMBL/GenBank/DDBJ whole genome shotgun (WGS) entry which is preliminary data.</text>
</comment>
<keyword evidence="3" id="KW-1133">Transmembrane helix</keyword>
<feature type="domain" description="Peptidase S8/S53" evidence="4">
    <location>
        <begin position="6"/>
        <end position="85"/>
    </location>
</feature>
<accession>A0AAV7GB94</accession>
<sequence>MGFKSLRDSSGHESHTASTVVGHFVYDMNYDGRATGAVRGVPIPRIAIYKACWNSGCYEADLLAAFYNAIEDGVDIISLSLGPESPHGDFFNVAIFVGSFHAMISVFVKLNNMISTRKLFDEMTKKNLFL</sequence>
<evidence type="ECO:0000256" key="3">
    <source>
        <dbReference type="SAM" id="Phobius"/>
    </source>
</evidence>
<dbReference type="AlphaFoldDB" id="A0AAV7GB94"/>
<name>A0AAV7GB94_DENCH</name>
<evidence type="ECO:0000313" key="6">
    <source>
        <dbReference type="Proteomes" id="UP000775213"/>
    </source>
</evidence>